<keyword evidence="3 5" id="KW-0697">Rotamase</keyword>
<feature type="domain" description="Rhodanese" evidence="9">
    <location>
        <begin position="143"/>
        <end position="242"/>
    </location>
</feature>
<proteinExistence type="inferred from homology"/>
<dbReference type="FunFam" id="3.10.50.40:FF:000006">
    <property type="entry name" value="Peptidyl-prolyl cis-trans isomerase"/>
    <property type="match status" value="1"/>
</dbReference>
<evidence type="ECO:0000256" key="1">
    <source>
        <dbReference type="ARBA" id="ARBA00000971"/>
    </source>
</evidence>
<dbReference type="PANTHER" id="PTHR43811:SF19">
    <property type="entry name" value="39 KDA FK506-BINDING NUCLEAR PROTEIN"/>
    <property type="match status" value="1"/>
</dbReference>
<dbReference type="InterPro" id="IPR001763">
    <property type="entry name" value="Rhodanese-like_dom"/>
</dbReference>
<keyword evidence="11" id="KW-1185">Reference proteome</keyword>
<keyword evidence="4 5" id="KW-0413">Isomerase</keyword>
<dbReference type="Pfam" id="PF00581">
    <property type="entry name" value="Rhodanese"/>
    <property type="match status" value="1"/>
</dbReference>
<evidence type="ECO:0000256" key="2">
    <source>
        <dbReference type="ARBA" id="ARBA00006577"/>
    </source>
</evidence>
<dbReference type="InterPro" id="IPR036873">
    <property type="entry name" value="Rhodanese-like_dom_sf"/>
</dbReference>
<evidence type="ECO:0000259" key="9">
    <source>
        <dbReference type="PROSITE" id="PS50206"/>
    </source>
</evidence>
<evidence type="ECO:0000313" key="11">
    <source>
        <dbReference type="Proteomes" id="UP000541109"/>
    </source>
</evidence>
<dbReference type="SUPFAM" id="SSF54534">
    <property type="entry name" value="FKBP-like"/>
    <property type="match status" value="1"/>
</dbReference>
<dbReference type="EC" id="5.2.1.8" evidence="6"/>
<accession>A0A839A9K8</accession>
<dbReference type="PROSITE" id="PS50059">
    <property type="entry name" value="FKBP_PPIASE"/>
    <property type="match status" value="1"/>
</dbReference>
<dbReference type="Proteomes" id="UP000541109">
    <property type="component" value="Unassembled WGS sequence"/>
</dbReference>
<comment type="similarity">
    <text evidence="2 6">Belongs to the FKBP-type PPIase family.</text>
</comment>
<evidence type="ECO:0000256" key="5">
    <source>
        <dbReference type="PROSITE-ProRule" id="PRU00277"/>
    </source>
</evidence>
<protein>
    <recommendedName>
        <fullName evidence="6">Peptidyl-prolyl cis-trans isomerase</fullName>
        <ecNumber evidence="6">5.2.1.8</ecNumber>
    </recommendedName>
</protein>
<gene>
    <name evidence="10" type="ORF">H2509_01600</name>
</gene>
<dbReference type="PROSITE" id="PS50206">
    <property type="entry name" value="RHODANESE_3"/>
    <property type="match status" value="1"/>
</dbReference>
<dbReference type="Gene3D" id="3.40.250.10">
    <property type="entry name" value="Rhodanese-like domain"/>
    <property type="match status" value="1"/>
</dbReference>
<name>A0A839A9K8_9HYPH</name>
<dbReference type="Gene3D" id="3.10.50.40">
    <property type="match status" value="1"/>
</dbReference>
<evidence type="ECO:0000256" key="4">
    <source>
        <dbReference type="ARBA" id="ARBA00023235"/>
    </source>
</evidence>
<feature type="chain" id="PRO_5032583612" description="Peptidyl-prolyl cis-trans isomerase" evidence="7">
    <location>
        <begin position="21"/>
        <end position="252"/>
    </location>
</feature>
<keyword evidence="7" id="KW-0732">Signal</keyword>
<dbReference type="SMART" id="SM00450">
    <property type="entry name" value="RHOD"/>
    <property type="match status" value="1"/>
</dbReference>
<reference evidence="10 11" key="1">
    <citation type="submission" date="2020-07" db="EMBL/GenBank/DDBJ databases">
        <title>Stappia sp., F7233, whole genome shotgun sequencing project.</title>
        <authorList>
            <person name="Jiang S."/>
            <person name="Liu Z.W."/>
            <person name="Du Z.J."/>
        </authorList>
    </citation>
    <scope>NUCLEOTIDE SEQUENCE [LARGE SCALE GENOMIC DNA]</scope>
    <source>
        <strain evidence="10 11">F7233</strain>
    </source>
</reference>
<evidence type="ECO:0000256" key="3">
    <source>
        <dbReference type="ARBA" id="ARBA00023110"/>
    </source>
</evidence>
<dbReference type="AlphaFoldDB" id="A0A839A9K8"/>
<comment type="caution">
    <text evidence="10">The sequence shown here is derived from an EMBL/GenBank/DDBJ whole genome shotgun (WGS) entry which is preliminary data.</text>
</comment>
<dbReference type="InterPro" id="IPR046357">
    <property type="entry name" value="PPIase_dom_sf"/>
</dbReference>
<organism evidence="10 11">
    <name type="scientific">Stappia albiluteola</name>
    <dbReference type="NCBI Taxonomy" id="2758565"/>
    <lineage>
        <taxon>Bacteria</taxon>
        <taxon>Pseudomonadati</taxon>
        <taxon>Pseudomonadota</taxon>
        <taxon>Alphaproteobacteria</taxon>
        <taxon>Hyphomicrobiales</taxon>
        <taxon>Stappiaceae</taxon>
        <taxon>Stappia</taxon>
    </lineage>
</organism>
<evidence type="ECO:0000313" key="10">
    <source>
        <dbReference type="EMBL" id="MBA5775815.1"/>
    </source>
</evidence>
<sequence>MLRKLMAAAVAFVLSAPAFAQEVQIREIVIGTGEEAVVGAEVTVHYTGWLEDGTKFDSSLDRQQPFSFTPGVGRVIRGWEQGVIGMKVGGKRELIIPPELAYGSRGAGGVIPPDATLRFEIELLKVTGSKFSNLDNDGLKEKLSQGATVVDIRRPDEWKATGVIEGSKLLTFFDAQGQVNPTFFDDLSALAGKDDEIVLICQQGARSLVVSRFLSERAGYSKIRNVSAGIGKWIADGNPVTQAQAPDGCWLC</sequence>
<dbReference type="RefSeq" id="WP_182161629.1">
    <property type="nucleotide sequence ID" value="NZ_JACFXV010000030.1"/>
</dbReference>
<dbReference type="Pfam" id="PF00254">
    <property type="entry name" value="FKBP_C"/>
    <property type="match status" value="1"/>
</dbReference>
<dbReference type="SUPFAM" id="SSF52821">
    <property type="entry name" value="Rhodanese/Cell cycle control phosphatase"/>
    <property type="match status" value="1"/>
</dbReference>
<feature type="domain" description="PPIase FKBP-type" evidence="8">
    <location>
        <begin position="39"/>
        <end position="127"/>
    </location>
</feature>
<dbReference type="CDD" id="cd00158">
    <property type="entry name" value="RHOD"/>
    <property type="match status" value="1"/>
</dbReference>
<dbReference type="GO" id="GO:0003755">
    <property type="term" value="F:peptidyl-prolyl cis-trans isomerase activity"/>
    <property type="evidence" value="ECO:0007669"/>
    <property type="project" value="UniProtKB-UniRule"/>
</dbReference>
<feature type="signal peptide" evidence="7">
    <location>
        <begin position="1"/>
        <end position="20"/>
    </location>
</feature>
<comment type="catalytic activity">
    <reaction evidence="1 5 6">
        <text>[protein]-peptidylproline (omega=180) = [protein]-peptidylproline (omega=0)</text>
        <dbReference type="Rhea" id="RHEA:16237"/>
        <dbReference type="Rhea" id="RHEA-COMP:10747"/>
        <dbReference type="Rhea" id="RHEA-COMP:10748"/>
        <dbReference type="ChEBI" id="CHEBI:83833"/>
        <dbReference type="ChEBI" id="CHEBI:83834"/>
        <dbReference type="EC" id="5.2.1.8"/>
    </reaction>
</comment>
<evidence type="ECO:0000256" key="7">
    <source>
        <dbReference type="SAM" id="SignalP"/>
    </source>
</evidence>
<dbReference type="PANTHER" id="PTHR43811">
    <property type="entry name" value="FKBP-TYPE PEPTIDYL-PROLYL CIS-TRANS ISOMERASE FKPA"/>
    <property type="match status" value="1"/>
</dbReference>
<evidence type="ECO:0000256" key="6">
    <source>
        <dbReference type="RuleBase" id="RU003915"/>
    </source>
</evidence>
<evidence type="ECO:0000259" key="8">
    <source>
        <dbReference type="PROSITE" id="PS50059"/>
    </source>
</evidence>
<dbReference type="EMBL" id="JACFXV010000030">
    <property type="protein sequence ID" value="MBA5775815.1"/>
    <property type="molecule type" value="Genomic_DNA"/>
</dbReference>
<dbReference type="InterPro" id="IPR001179">
    <property type="entry name" value="PPIase_FKBP_dom"/>
</dbReference>